<comment type="caution">
    <text evidence="3">The sequence shown here is derived from an EMBL/GenBank/DDBJ whole genome shotgun (WGS) entry which is preliminary data.</text>
</comment>
<evidence type="ECO:0008006" key="5">
    <source>
        <dbReference type="Google" id="ProtNLM"/>
    </source>
</evidence>
<evidence type="ECO:0000313" key="4">
    <source>
        <dbReference type="Proteomes" id="UP000245375"/>
    </source>
</evidence>
<organism evidence="3 4">
    <name type="scientific">Algibacter marinivivus</name>
    <dbReference type="NCBI Taxonomy" id="2100723"/>
    <lineage>
        <taxon>Bacteria</taxon>
        <taxon>Pseudomonadati</taxon>
        <taxon>Bacteroidota</taxon>
        <taxon>Flavobacteriia</taxon>
        <taxon>Flavobacteriales</taxon>
        <taxon>Flavobacteriaceae</taxon>
        <taxon>Algibacter</taxon>
    </lineage>
</organism>
<dbReference type="InterPro" id="IPR052063">
    <property type="entry name" value="Polysaccharide_Lyase_1"/>
</dbReference>
<dbReference type="RefSeq" id="WP_109352752.1">
    <property type="nucleotide sequence ID" value="NZ_QFRI01000002.1"/>
</dbReference>
<evidence type="ECO:0000256" key="1">
    <source>
        <dbReference type="ARBA" id="ARBA00022723"/>
    </source>
</evidence>
<dbReference type="EMBL" id="QFRI01000002">
    <property type="protein sequence ID" value="PWH82385.1"/>
    <property type="molecule type" value="Genomic_DNA"/>
</dbReference>
<evidence type="ECO:0000256" key="2">
    <source>
        <dbReference type="ARBA" id="ARBA00023180"/>
    </source>
</evidence>
<keyword evidence="4" id="KW-1185">Reference proteome</keyword>
<dbReference type="AlphaFoldDB" id="A0A2U2X3M5"/>
<protein>
    <recommendedName>
        <fullName evidence="5">Pectate lyase</fullName>
    </recommendedName>
</protein>
<dbReference type="Pfam" id="PF17963">
    <property type="entry name" value="Big_9"/>
    <property type="match status" value="1"/>
</dbReference>
<dbReference type="Gene3D" id="2.60.40.3440">
    <property type="match status" value="1"/>
</dbReference>
<dbReference type="InterPro" id="IPR011050">
    <property type="entry name" value="Pectin_lyase_fold/virulence"/>
</dbReference>
<reference evidence="3 4" key="1">
    <citation type="submission" date="2018-05" db="EMBL/GenBank/DDBJ databases">
        <title>Algibacter marinivivus sp. nov., isolated from sample around a algae.</title>
        <authorList>
            <person name="Zhong X."/>
        </authorList>
    </citation>
    <scope>NUCLEOTIDE SEQUENCE [LARGE SCALE GENOMIC DNA]</scope>
    <source>
        <strain evidence="3 4">ZY111</strain>
    </source>
</reference>
<dbReference type="PANTHER" id="PTHR42970">
    <property type="entry name" value="PECTATE LYASE C-RELATED"/>
    <property type="match status" value="1"/>
</dbReference>
<dbReference type="GO" id="GO:0046872">
    <property type="term" value="F:metal ion binding"/>
    <property type="evidence" value="ECO:0007669"/>
    <property type="project" value="UniProtKB-KW"/>
</dbReference>
<dbReference type="OrthoDB" id="8737820at2"/>
<dbReference type="Gene3D" id="2.160.20.10">
    <property type="entry name" value="Single-stranded right-handed beta-helix, Pectin lyase-like"/>
    <property type="match status" value="1"/>
</dbReference>
<proteinExistence type="predicted"/>
<dbReference type="PANTHER" id="PTHR42970:SF1">
    <property type="entry name" value="PECTATE LYASE C-RELATED"/>
    <property type="match status" value="1"/>
</dbReference>
<accession>A0A2U2X3M5</accession>
<sequence>MKYLLKTQKVLTIIMFFLLIFSSCNNEEIFVVEESSIVEEETEETEEETPNAEDETVFIDAVDDIVNTMQNTPVDIEAYINDENLPVSITVSNTNPSNGTLVINNNGTPDILLDDTVVYTPNDDFFGEDSFEYTICDALDSNNCDIAKVLITVEENINNDYNEFLGETRAFPKAQGAGAYAYNNNVTYTVKEVTNLNDSGAGSFWSAIGDNTIVVFRVSGIIDWNQSFHDDARTVNNCIILGQTAPSPGITIVNNGAKFKNSSNLTFRYLRFRLWRGRSLLHDPSSSDVLEFLSCNNVIVDHCSFSFGGDETISTRNSSHTFTLQNSIISYGHSGSLMGDSDDYTLGYDYSILGNFWHTLGKRMPNPNGNGRFDMIGNAAYNLLNLGMRTGGDVQMNVIGNYYKNVPNHHLNLNQTPLVYNQNNIRERDLTANGQDNTILYQGRPGQRAILPTDFTSTMFPLLNYTEPLPDGSATLLRVQNREMGSNKVLDNNGNAITVLDDLDLKAYNQWDSNERFDWKDPSGLVTSNPENRTQSNHRVIPQRQWLPDNQANFGVVVNEHNQTTHTGVVPNSWIIQRGLNPDTFNPLGNDLHENYPNILIYSFQVDQ</sequence>
<gene>
    <name evidence="3" type="ORF">DIS18_09025</name>
</gene>
<evidence type="ECO:0000313" key="3">
    <source>
        <dbReference type="EMBL" id="PWH82385.1"/>
    </source>
</evidence>
<name>A0A2U2X3M5_9FLAO</name>
<dbReference type="Proteomes" id="UP000245375">
    <property type="component" value="Unassembled WGS sequence"/>
</dbReference>
<keyword evidence="1" id="KW-0479">Metal-binding</keyword>
<reference evidence="4" key="3">
    <citation type="submission" date="2018-05" db="EMBL/GenBank/DDBJ databases">
        <authorList>
            <person name="Lu D."/>
        </authorList>
    </citation>
    <scope>NUCLEOTIDE SEQUENCE [LARGE SCALE GENOMIC DNA]</scope>
    <source>
        <strain evidence="4">ZY111</strain>
    </source>
</reference>
<keyword evidence="2" id="KW-0325">Glycoprotein</keyword>
<reference evidence="4" key="2">
    <citation type="submission" date="2018-05" db="EMBL/GenBank/DDBJ databases">
        <title>Algibacter marinivivus sp. nov., isolated from sample around a algae.</title>
        <authorList>
            <person name="Lu D."/>
        </authorList>
    </citation>
    <scope>NUCLEOTIDE SEQUENCE [LARGE SCALE GENOMIC DNA]</scope>
    <source>
        <strain evidence="4">ZY111</strain>
    </source>
</reference>
<dbReference type="PROSITE" id="PS51257">
    <property type="entry name" value="PROKAR_LIPOPROTEIN"/>
    <property type="match status" value="1"/>
</dbReference>
<dbReference type="SUPFAM" id="SSF51126">
    <property type="entry name" value="Pectin lyase-like"/>
    <property type="match status" value="1"/>
</dbReference>
<dbReference type="InterPro" id="IPR012334">
    <property type="entry name" value="Pectin_lyas_fold"/>
</dbReference>